<dbReference type="OMA" id="HMPIALN"/>
<reference evidence="2" key="1">
    <citation type="submission" date="2010-04" db="EMBL/GenBank/DDBJ databases">
        <authorList>
            <person name="Reid K.E."/>
            <person name="Liao N."/>
            <person name="Chan S."/>
            <person name="Docking R."/>
            <person name="Taylor G."/>
            <person name="Moore R."/>
            <person name="Mayo M."/>
            <person name="Munro S."/>
            <person name="King J."/>
            <person name="Yanchuk A."/>
            <person name="Holt R."/>
            <person name="Jones S."/>
            <person name="Marra M."/>
            <person name="Ritland C.E."/>
            <person name="Ritland K."/>
            <person name="Bohlmann J."/>
        </authorList>
    </citation>
    <scope>NUCLEOTIDE SEQUENCE</scope>
    <source>
        <tissue evidence="2">Bud</tissue>
    </source>
</reference>
<dbReference type="AlphaFoldDB" id="D5AD74"/>
<feature type="domain" description="COMM" evidence="1">
    <location>
        <begin position="197"/>
        <end position="257"/>
    </location>
</feature>
<evidence type="ECO:0000259" key="1">
    <source>
        <dbReference type="Pfam" id="PF07258"/>
    </source>
</evidence>
<dbReference type="PANTHER" id="PTHR15663:SF4">
    <property type="entry name" value="COMM DOMAIN-CONTAINING PROTEIN 9"/>
    <property type="match status" value="1"/>
</dbReference>
<name>D5AD74_PICSI</name>
<proteinExistence type="evidence at transcript level"/>
<dbReference type="InterPro" id="IPR017920">
    <property type="entry name" value="COMM"/>
</dbReference>
<accession>D5AD74</accession>
<evidence type="ECO:0000313" key="2">
    <source>
        <dbReference type="EMBL" id="ADE77493.1"/>
    </source>
</evidence>
<dbReference type="PANTHER" id="PTHR15663">
    <property type="entry name" value="COMM DOMAIN-CONTAINING PROTEIN 9"/>
    <property type="match status" value="1"/>
</dbReference>
<dbReference type="EMBL" id="BT124227">
    <property type="protein sequence ID" value="ADE77493.1"/>
    <property type="molecule type" value="mRNA"/>
</dbReference>
<protein>
    <recommendedName>
        <fullName evidence="1">COMM domain-containing protein</fullName>
    </recommendedName>
</protein>
<dbReference type="InterPro" id="IPR037360">
    <property type="entry name" value="COMMD9"/>
</dbReference>
<sequence>MEQSLFEHLPKLVRAKTQEAIEYILQSLWRTRKSGLDSAEKAHIQDLLELSSQEELDPIVVCLRMLIRRCVHSNTSEEEIHKLFPPEFQSELQSILVLLLQKLQREWREDMAKDQPEWPRKRVVYQVKVSPTMPPSSPAQISPVPPIWPRLEENRRRSNHCELGIPVGMPSGNLNPSRLVPQQPLQDDSHGDNSLVSLPRLKAMTWSMENQNSTPANRVAVINLKLQDYTKPSSGETEIKFQLSRDTLEAMLRSMYYIRDQLSNAAAVQTGPILKKPP</sequence>
<organism evidence="2">
    <name type="scientific">Picea sitchensis</name>
    <name type="common">Sitka spruce</name>
    <name type="synonym">Pinus sitchensis</name>
    <dbReference type="NCBI Taxonomy" id="3332"/>
    <lineage>
        <taxon>Eukaryota</taxon>
        <taxon>Viridiplantae</taxon>
        <taxon>Streptophyta</taxon>
        <taxon>Embryophyta</taxon>
        <taxon>Tracheophyta</taxon>
        <taxon>Spermatophyta</taxon>
        <taxon>Pinopsida</taxon>
        <taxon>Pinidae</taxon>
        <taxon>Conifers I</taxon>
        <taxon>Pinales</taxon>
        <taxon>Pinaceae</taxon>
        <taxon>Picea</taxon>
    </lineage>
</organism>
<dbReference type="Pfam" id="PF07258">
    <property type="entry name" value="COMM_domain"/>
    <property type="match status" value="1"/>
</dbReference>